<evidence type="ECO:0000313" key="10">
    <source>
        <dbReference type="EMBL" id="MDP0589247.1"/>
    </source>
</evidence>
<keyword evidence="2 8" id="KW-0732">Signal</keyword>
<dbReference type="AlphaFoldDB" id="A0AA90NMF4"/>
<feature type="domain" description="Peptidase S8/S53" evidence="9">
    <location>
        <begin position="214"/>
        <end position="554"/>
    </location>
</feature>
<keyword evidence="11" id="KW-1185">Reference proteome</keyword>
<evidence type="ECO:0000256" key="4">
    <source>
        <dbReference type="ARBA" id="ARBA00022825"/>
    </source>
</evidence>
<dbReference type="Gene3D" id="3.40.50.200">
    <property type="entry name" value="Peptidase S8/S53 domain"/>
    <property type="match status" value="1"/>
</dbReference>
<dbReference type="PROSITE" id="PS00137">
    <property type="entry name" value="SUBTILASE_HIS"/>
    <property type="match status" value="1"/>
</dbReference>
<evidence type="ECO:0000313" key="11">
    <source>
        <dbReference type="Proteomes" id="UP001178148"/>
    </source>
</evidence>
<dbReference type="PROSITE" id="PS00136">
    <property type="entry name" value="SUBTILASE_ASP"/>
    <property type="match status" value="1"/>
</dbReference>
<dbReference type="EMBL" id="JASXSV010000011">
    <property type="protein sequence ID" value="MDP0589247.1"/>
    <property type="molecule type" value="Genomic_DNA"/>
</dbReference>
<protein>
    <submittedName>
        <fullName evidence="10">S8 family peptidase</fullName>
        <ecNumber evidence="10">3.4.-.-</ecNumber>
    </submittedName>
</protein>
<dbReference type="CDD" id="cd04848">
    <property type="entry name" value="Peptidases_S8_Autotransporter_serine_protease_like"/>
    <property type="match status" value="1"/>
</dbReference>
<organism evidence="10 11">
    <name type="scientific">Candidatus Endonucleibacter bathymodioli</name>
    <dbReference type="NCBI Taxonomy" id="539814"/>
    <lineage>
        <taxon>Bacteria</taxon>
        <taxon>Pseudomonadati</taxon>
        <taxon>Pseudomonadota</taxon>
        <taxon>Gammaproteobacteria</taxon>
        <taxon>Oceanospirillales</taxon>
        <taxon>Endozoicomonadaceae</taxon>
        <taxon>Candidatus Endonucleibacter</taxon>
    </lineage>
</organism>
<dbReference type="InterPro" id="IPR034061">
    <property type="entry name" value="Peptidases_S8_Autotransporter"/>
</dbReference>
<dbReference type="GO" id="GO:0005886">
    <property type="term" value="C:plasma membrane"/>
    <property type="evidence" value="ECO:0007669"/>
    <property type="project" value="TreeGrafter"/>
</dbReference>
<evidence type="ECO:0000259" key="9">
    <source>
        <dbReference type="Pfam" id="PF00082"/>
    </source>
</evidence>
<dbReference type="PROSITE" id="PS51892">
    <property type="entry name" value="SUBTILASE"/>
    <property type="match status" value="1"/>
</dbReference>
<feature type="signal peptide" evidence="8">
    <location>
        <begin position="1"/>
        <end position="35"/>
    </location>
</feature>
<dbReference type="Pfam" id="PF00082">
    <property type="entry name" value="Peptidase_S8"/>
    <property type="match status" value="1"/>
</dbReference>
<evidence type="ECO:0000256" key="7">
    <source>
        <dbReference type="SAM" id="MobiDB-lite"/>
    </source>
</evidence>
<dbReference type="InterPro" id="IPR036852">
    <property type="entry name" value="Peptidase_S8/S53_dom_sf"/>
</dbReference>
<dbReference type="InterPro" id="IPR023827">
    <property type="entry name" value="Peptidase_S8_Asp-AS"/>
</dbReference>
<evidence type="ECO:0000256" key="6">
    <source>
        <dbReference type="RuleBase" id="RU003355"/>
    </source>
</evidence>
<dbReference type="InterPro" id="IPR000209">
    <property type="entry name" value="Peptidase_S8/S53_dom"/>
</dbReference>
<evidence type="ECO:0000256" key="5">
    <source>
        <dbReference type="PROSITE-ProRule" id="PRU01240"/>
    </source>
</evidence>
<keyword evidence="4 5" id="KW-0720">Serine protease</keyword>
<dbReference type="PROSITE" id="PS00138">
    <property type="entry name" value="SUBTILASE_SER"/>
    <property type="match status" value="1"/>
</dbReference>
<feature type="region of interest" description="Disordered" evidence="7">
    <location>
        <begin position="137"/>
        <end position="173"/>
    </location>
</feature>
<dbReference type="SUPFAM" id="SSF52743">
    <property type="entry name" value="Subtilisin-like"/>
    <property type="match status" value="1"/>
</dbReference>
<feature type="active site" description="Charge relay system" evidence="5">
    <location>
        <position position="259"/>
    </location>
</feature>
<evidence type="ECO:0000256" key="3">
    <source>
        <dbReference type="ARBA" id="ARBA00022801"/>
    </source>
</evidence>
<reference evidence="10 11" key="1">
    <citation type="journal article" date="2023" name="bioRxiv">
        <title>An intranuclear bacterial parasite of deep-sea mussels expresses apoptosis inhibitors acquired from its host.</title>
        <authorList>
            <person name="Gonzalez Porras M.A."/>
            <person name="Assie A."/>
            <person name="Tietjen M."/>
            <person name="Violette M."/>
            <person name="Kleiner M."/>
            <person name="Gruber-Vodicka H."/>
            <person name="Dubilier N."/>
            <person name="Leisch N."/>
        </authorList>
    </citation>
    <scope>NUCLEOTIDE SEQUENCE [LARGE SCALE GENOMIC DNA]</scope>
    <source>
        <strain evidence="10">IAP13</strain>
    </source>
</reference>
<dbReference type="InterPro" id="IPR022398">
    <property type="entry name" value="Peptidase_S8_His-AS"/>
</dbReference>
<dbReference type="InterPro" id="IPR015500">
    <property type="entry name" value="Peptidase_S8_subtilisin-rel"/>
</dbReference>
<comment type="similarity">
    <text evidence="5 6">Belongs to the peptidase S8 family.</text>
</comment>
<dbReference type="GO" id="GO:0004252">
    <property type="term" value="F:serine-type endopeptidase activity"/>
    <property type="evidence" value="ECO:0007669"/>
    <property type="project" value="UniProtKB-UniRule"/>
</dbReference>
<accession>A0AA90NMF4</accession>
<dbReference type="PANTHER" id="PTHR42884">
    <property type="entry name" value="PROPROTEIN CONVERTASE SUBTILISIN/KEXIN-RELATED"/>
    <property type="match status" value="1"/>
</dbReference>
<evidence type="ECO:0000256" key="2">
    <source>
        <dbReference type="ARBA" id="ARBA00022729"/>
    </source>
</evidence>
<comment type="caution">
    <text evidence="10">The sequence shown here is derived from an EMBL/GenBank/DDBJ whole genome shotgun (WGS) entry which is preliminary data.</text>
</comment>
<keyword evidence="3 5" id="KW-0378">Hydrolase</keyword>
<feature type="active site" description="Charge relay system" evidence="5">
    <location>
        <position position="223"/>
    </location>
</feature>
<feature type="compositionally biased region" description="Gly residues" evidence="7">
    <location>
        <begin position="149"/>
        <end position="170"/>
    </location>
</feature>
<dbReference type="Proteomes" id="UP001178148">
    <property type="component" value="Unassembled WGS sequence"/>
</dbReference>
<feature type="active site" description="Charge relay system" evidence="5">
    <location>
        <position position="482"/>
    </location>
</feature>
<dbReference type="PRINTS" id="PR00723">
    <property type="entry name" value="SUBTILISIN"/>
</dbReference>
<feature type="chain" id="PRO_5041718494" evidence="8">
    <location>
        <begin position="36"/>
        <end position="969"/>
    </location>
</feature>
<evidence type="ECO:0000256" key="8">
    <source>
        <dbReference type="SAM" id="SignalP"/>
    </source>
</evidence>
<dbReference type="InterPro" id="IPR023828">
    <property type="entry name" value="Peptidase_S8_Ser-AS"/>
</dbReference>
<keyword evidence="1 5" id="KW-0645">Protease</keyword>
<evidence type="ECO:0000256" key="1">
    <source>
        <dbReference type="ARBA" id="ARBA00022670"/>
    </source>
</evidence>
<proteinExistence type="inferred from homology"/>
<dbReference type="GO" id="GO:0016485">
    <property type="term" value="P:protein processing"/>
    <property type="evidence" value="ECO:0007669"/>
    <property type="project" value="TreeGrafter"/>
</dbReference>
<sequence length="969" mass="103334">MTYYQKDPLYFTCPSMLSKLSMAVITAFFSVSSFANNDTSWSVPMLYVAPLSCNEIKKTNDLKECYSESFTDINIPSLYMNSENDDLKKQYNSYQSTFSFIDGLLAPILSSSTLGLGAVVVGGAALTIAVAAKTRSESNDSSNMVSGNGDNGGGNGGDNGGDNGGGNGGGNDEEFIIRTEEYNKNLDAYNEIGLFGALTNTLSARNDNNRGFAGDGITVAVIDSGVDNSHSDLDDNLIKNCVGDDDCATHYASEDVETHGTHVAGIVAAERNDSGMHGVAFNATILPGCANFDPSCQDDQYPTTSDLLLWASSNGAHIVNRSLGVSIGSDADADGMRGKVASDIVGEPSVGETIDYSHDDLKSINNLMFSVDGSTRYADAKAAFKQGVISIVAAGNHSAKNDDPETSQAGIQAMAPLIYAGTDMADDIDRQWLAVINVENNGELSDLSHACGDAKDFCLAAPGNDIYSTVPGDEYAEKTGTSMSTPIVSGGVALVMGAFPNLKLPDSDAQSDICDQGSAQYNAKQCLSKAVVNRVLTTATDLGEAGVDSVFGHGMIDLDAATSLIGTAEIVTASGERHNVEDSSISLSPVMGDSLATTLSAVSFVAVDSYDQADFVYQGSSLVGNATQQDSRVNSMEYLDRSLKADSNTIAINNGQLSLTQTFQKTYKSDDEVNKSYRISYKTSKNSQVDVTTSFNPRTDFAMSGASSSGLADLTISSAFNSPYSQFNEDAQGITYQLSFGGGYTFSSGFFKSEQDRGQLTGSTSLDTESMIMQINTPVFSDISGRNYSVGLQVGRLDEANSILGTSGSGVWGFNNGSETFITGINLNYQLSNNINLLLSYFYSETDTENGGGLLNYNNNFTSNSFSIGLLGDIDQFWQYGLFVSQPLRLDQGSATLTLPNGFDKQGMTFKEYDVDFTPEGRHFEYEFALSWSAEFVDYMRLNILRVVDYGSISGNNDTMVLFSAGTKF</sequence>
<name>A0AA90NMF4_9GAMM</name>
<dbReference type="EC" id="3.4.-.-" evidence="10"/>
<gene>
    <name evidence="10" type="ORF">QS748_08670</name>
</gene>
<dbReference type="PANTHER" id="PTHR42884:SF14">
    <property type="entry name" value="NEUROENDOCRINE CONVERTASE 1"/>
    <property type="match status" value="1"/>
</dbReference>